<protein>
    <submittedName>
        <fullName evidence="1">DUF2480 family protein</fullName>
    </submittedName>
</protein>
<dbReference type="InterPro" id="IPR018914">
    <property type="entry name" value="DUF2480"/>
</dbReference>
<gene>
    <name evidence="1" type="ORF">ESB04_08705</name>
</gene>
<accession>A0A4Q1BYD9</accession>
<dbReference type="AlphaFoldDB" id="A0A4Q1BYD9"/>
<dbReference type="Pfam" id="PF10652">
    <property type="entry name" value="DUF2480"/>
    <property type="match status" value="1"/>
</dbReference>
<evidence type="ECO:0000313" key="2">
    <source>
        <dbReference type="Proteomes" id="UP000289455"/>
    </source>
</evidence>
<organism evidence="1 2">
    <name type="scientific">Aquirufa rosea</name>
    <dbReference type="NCBI Taxonomy" id="2509241"/>
    <lineage>
        <taxon>Bacteria</taxon>
        <taxon>Pseudomonadati</taxon>
        <taxon>Bacteroidota</taxon>
        <taxon>Cytophagia</taxon>
        <taxon>Cytophagales</taxon>
        <taxon>Flectobacillaceae</taxon>
        <taxon>Aquirufa</taxon>
    </lineage>
</organism>
<dbReference type="Proteomes" id="UP000289455">
    <property type="component" value="Unassembled WGS sequence"/>
</dbReference>
<keyword evidence="2" id="KW-1185">Reference proteome</keyword>
<comment type="caution">
    <text evidence="1">The sequence shown here is derived from an EMBL/GenBank/DDBJ whole genome shotgun (WGS) entry which is preliminary data.</text>
</comment>
<dbReference type="EMBL" id="SDHY01000005">
    <property type="protein sequence ID" value="RXK48118.1"/>
    <property type="molecule type" value="Genomic_DNA"/>
</dbReference>
<evidence type="ECO:0000313" key="1">
    <source>
        <dbReference type="EMBL" id="RXK48118.1"/>
    </source>
</evidence>
<proteinExistence type="predicted"/>
<dbReference type="OrthoDB" id="9803040at2"/>
<sequence>MEGEIVNRVKQSGLIQLDLEEMRVPGERVFLDIKSQLFMELVLKEKEFRQFIAEHPWEQYQGKHVAVGCSNDAIIPTWAFMLVSIHLTPYAQTVVFGNLEDLEKALFTQCIESLSTDDFIGAKVVIKGCSKESVPTDAYVQISRKLQPLVKSIFFGEPCSTVPLYKKKL</sequence>
<reference evidence="1 2" key="1">
    <citation type="submission" date="2019-01" db="EMBL/GenBank/DDBJ databases">
        <title>Cytophagaceae bacterium strain CAR-16.</title>
        <authorList>
            <person name="Chen W.-M."/>
        </authorList>
    </citation>
    <scope>NUCLEOTIDE SEQUENCE [LARGE SCALE GENOMIC DNA]</scope>
    <source>
        <strain evidence="1 2">CAR-16</strain>
    </source>
</reference>
<dbReference type="RefSeq" id="WP_129027353.1">
    <property type="nucleotide sequence ID" value="NZ_SDHY01000005.1"/>
</dbReference>
<name>A0A4Q1BYD9_9BACT</name>